<dbReference type="Proteomes" id="UP000324738">
    <property type="component" value="Unassembled WGS sequence"/>
</dbReference>
<gene>
    <name evidence="6" type="ORF">FPY71_03505</name>
</gene>
<comment type="caution">
    <text evidence="6">The sequence shown here is derived from an EMBL/GenBank/DDBJ whole genome shotgun (WGS) entry which is preliminary data.</text>
</comment>
<dbReference type="RefSeq" id="WP_149297676.1">
    <property type="nucleotide sequence ID" value="NZ_VTWH01000001.1"/>
</dbReference>
<dbReference type="InterPro" id="IPR003782">
    <property type="entry name" value="SCO1/SenC"/>
</dbReference>
<evidence type="ECO:0000256" key="3">
    <source>
        <dbReference type="PIRSR" id="PIRSR603782-1"/>
    </source>
</evidence>
<dbReference type="Gene3D" id="3.40.30.10">
    <property type="entry name" value="Glutaredoxin"/>
    <property type="match status" value="1"/>
</dbReference>
<protein>
    <submittedName>
        <fullName evidence="6">SCO family protein</fullName>
    </submittedName>
</protein>
<dbReference type="GO" id="GO:0046872">
    <property type="term" value="F:metal ion binding"/>
    <property type="evidence" value="ECO:0007669"/>
    <property type="project" value="UniProtKB-KW"/>
</dbReference>
<dbReference type="OrthoDB" id="9790194at2"/>
<dbReference type="FunFam" id="3.40.30.10:FF:000013">
    <property type="entry name" value="Blast:Protein SCO1 homolog, mitochondrial"/>
    <property type="match status" value="1"/>
</dbReference>
<dbReference type="Pfam" id="PF02630">
    <property type="entry name" value="SCO1-SenC"/>
    <property type="match status" value="1"/>
</dbReference>
<evidence type="ECO:0000259" key="5">
    <source>
        <dbReference type="PROSITE" id="PS51352"/>
    </source>
</evidence>
<keyword evidence="3" id="KW-0479">Metal-binding</keyword>
<feature type="disulfide bond" description="Redox-active" evidence="4">
    <location>
        <begin position="78"/>
        <end position="82"/>
    </location>
</feature>
<dbReference type="InterPro" id="IPR013766">
    <property type="entry name" value="Thioredoxin_domain"/>
</dbReference>
<keyword evidence="7" id="KW-1185">Reference proteome</keyword>
<proteinExistence type="inferred from homology"/>
<evidence type="ECO:0000256" key="2">
    <source>
        <dbReference type="ARBA" id="ARBA00023008"/>
    </source>
</evidence>
<keyword evidence="4" id="KW-1015">Disulfide bond</keyword>
<dbReference type="AlphaFoldDB" id="A0A5B0E1L9"/>
<feature type="binding site" evidence="3">
    <location>
        <position position="82"/>
    </location>
    <ligand>
        <name>Cu cation</name>
        <dbReference type="ChEBI" id="CHEBI:23378"/>
    </ligand>
</feature>
<dbReference type="PANTHER" id="PTHR12151">
    <property type="entry name" value="ELECTRON TRANSPORT PROTIN SCO1/SENC FAMILY MEMBER"/>
    <property type="match status" value="1"/>
</dbReference>
<dbReference type="SUPFAM" id="SSF52833">
    <property type="entry name" value="Thioredoxin-like"/>
    <property type="match status" value="1"/>
</dbReference>
<feature type="binding site" evidence="3">
    <location>
        <position position="78"/>
    </location>
    <ligand>
        <name>Cu cation</name>
        <dbReference type="ChEBI" id="CHEBI:23378"/>
    </ligand>
</feature>
<accession>A0A5B0E1L9</accession>
<dbReference type="CDD" id="cd02968">
    <property type="entry name" value="SCO"/>
    <property type="match status" value="1"/>
</dbReference>
<keyword evidence="2 3" id="KW-0186">Copper</keyword>
<dbReference type="EMBL" id="VTWH01000001">
    <property type="protein sequence ID" value="KAA0972192.1"/>
    <property type="molecule type" value="Genomic_DNA"/>
</dbReference>
<evidence type="ECO:0000313" key="7">
    <source>
        <dbReference type="Proteomes" id="UP000324738"/>
    </source>
</evidence>
<dbReference type="InterPro" id="IPR036249">
    <property type="entry name" value="Thioredoxin-like_sf"/>
</dbReference>
<evidence type="ECO:0000313" key="6">
    <source>
        <dbReference type="EMBL" id="KAA0972192.1"/>
    </source>
</evidence>
<feature type="domain" description="Thioredoxin" evidence="5">
    <location>
        <begin position="40"/>
        <end position="202"/>
    </location>
</feature>
<organism evidence="6 7">
    <name type="scientific">Aureimonas fodinaquatilis</name>
    <dbReference type="NCBI Taxonomy" id="2565783"/>
    <lineage>
        <taxon>Bacteria</taxon>
        <taxon>Pseudomonadati</taxon>
        <taxon>Pseudomonadota</taxon>
        <taxon>Alphaproteobacteria</taxon>
        <taxon>Hyphomicrobiales</taxon>
        <taxon>Aurantimonadaceae</taxon>
        <taxon>Aureimonas</taxon>
    </lineage>
</organism>
<dbReference type="PANTHER" id="PTHR12151:SF25">
    <property type="entry name" value="LINALOOL DEHYDRATASE_ISOMERASE DOMAIN-CONTAINING PROTEIN"/>
    <property type="match status" value="1"/>
</dbReference>
<feature type="binding site" evidence="3">
    <location>
        <position position="166"/>
    </location>
    <ligand>
        <name>Cu cation</name>
        <dbReference type="ChEBI" id="CHEBI:23378"/>
    </ligand>
</feature>
<dbReference type="PROSITE" id="PS51352">
    <property type="entry name" value="THIOREDOXIN_2"/>
    <property type="match status" value="1"/>
</dbReference>
<name>A0A5B0E1L9_9HYPH</name>
<evidence type="ECO:0000256" key="4">
    <source>
        <dbReference type="PIRSR" id="PIRSR603782-2"/>
    </source>
</evidence>
<reference evidence="6 7" key="1">
    <citation type="submission" date="2019-08" db="EMBL/GenBank/DDBJ databases">
        <title>Aureimonas fodiniaquatilis sp. nov., isolated from a coal mine wastewater.</title>
        <authorList>
            <person name="Kim W."/>
        </authorList>
    </citation>
    <scope>NUCLEOTIDE SEQUENCE [LARGE SCALE GENOMIC DNA]</scope>
    <source>
        <strain evidence="6 7">CAU 1482</strain>
    </source>
</reference>
<evidence type="ECO:0000256" key="1">
    <source>
        <dbReference type="ARBA" id="ARBA00010996"/>
    </source>
</evidence>
<comment type="similarity">
    <text evidence="1">Belongs to the SCO1/2 family.</text>
</comment>
<sequence>MRGSRLVPLLTFAVSAVALAVISLGFFQKAEAPRGLVVDETIASIGGPFELTTHQGERLTDQDLRGSPFAVFFGFTFCPEVCPTTLWEMTDALQSLGDDAANLKVLFITVDPERDTPEALERYLQSFDPRITGLTGTPEEIEAVSETYRVFSRKVPIDGGDYTMDHTATTYLMDSNGRFTSTISYEEQKQTRMEKLRLLAGR</sequence>